<protein>
    <submittedName>
        <fullName evidence="2">Uncharacterized protein</fullName>
    </submittedName>
</protein>
<feature type="transmembrane region" description="Helical" evidence="1">
    <location>
        <begin position="122"/>
        <end position="138"/>
    </location>
</feature>
<feature type="transmembrane region" description="Helical" evidence="1">
    <location>
        <begin position="94"/>
        <end position="115"/>
    </location>
</feature>
<evidence type="ECO:0000313" key="3">
    <source>
        <dbReference type="Proteomes" id="UP000193006"/>
    </source>
</evidence>
<gene>
    <name evidence="2" type="ORF">BkAM31D_09415</name>
</gene>
<reference evidence="2 3" key="1">
    <citation type="submission" date="2017-04" db="EMBL/GenBank/DDBJ databases">
        <title>Bacillus krulwichiae AM31D Genome sequencing and assembly.</title>
        <authorList>
            <person name="Krulwich T.A."/>
            <person name="Anastor L."/>
            <person name="Ehrlich R."/>
            <person name="Ehrlich G.D."/>
            <person name="Janto B."/>
        </authorList>
    </citation>
    <scope>NUCLEOTIDE SEQUENCE [LARGE SCALE GENOMIC DNA]</scope>
    <source>
        <strain evidence="2 3">AM31D</strain>
    </source>
</reference>
<keyword evidence="1" id="KW-1133">Transmembrane helix</keyword>
<keyword evidence="1" id="KW-0812">Transmembrane</keyword>
<sequence>MRHILLSTFLVYLNFRRQTWRILPKYLKALLYIAFINSSYYYFFKRRILWEFQSNNLNLKVLRIIHIYFITPLLFLLCMKDLPQENVKLQMKHIFKWSIICAFCEFIGLKTKLIFFKNGWNIFWSWLIYIFLFTFGYINTKRPLFIWTLSVPTLLFFLLKFKAPIYRITILGPLFFFIRQKKPTL</sequence>
<proteinExistence type="predicted"/>
<organism evidence="2 3">
    <name type="scientific">Halalkalibacter krulwichiae</name>
    <dbReference type="NCBI Taxonomy" id="199441"/>
    <lineage>
        <taxon>Bacteria</taxon>
        <taxon>Bacillati</taxon>
        <taxon>Bacillota</taxon>
        <taxon>Bacilli</taxon>
        <taxon>Bacillales</taxon>
        <taxon>Bacillaceae</taxon>
        <taxon>Halalkalibacter</taxon>
    </lineage>
</organism>
<dbReference type="KEGG" id="bkw:BkAM31D_09415"/>
<dbReference type="AlphaFoldDB" id="A0A1X9MHT5"/>
<feature type="transmembrane region" description="Helical" evidence="1">
    <location>
        <begin position="65"/>
        <end position="82"/>
    </location>
</feature>
<keyword evidence="1" id="KW-0472">Membrane</keyword>
<keyword evidence="3" id="KW-1185">Reference proteome</keyword>
<evidence type="ECO:0000256" key="1">
    <source>
        <dbReference type="SAM" id="Phobius"/>
    </source>
</evidence>
<accession>A0A1X9MHT5</accession>
<name>A0A1X9MHT5_9BACI</name>
<dbReference type="Proteomes" id="UP000193006">
    <property type="component" value="Chromosome"/>
</dbReference>
<evidence type="ECO:0000313" key="2">
    <source>
        <dbReference type="EMBL" id="ARK30052.1"/>
    </source>
</evidence>
<dbReference type="EMBL" id="CP020814">
    <property type="protein sequence ID" value="ARK30052.1"/>
    <property type="molecule type" value="Genomic_DNA"/>
</dbReference>
<feature type="transmembrane region" description="Helical" evidence="1">
    <location>
        <begin position="26"/>
        <end position="44"/>
    </location>
</feature>